<dbReference type="AlphaFoldDB" id="A0A9P6SQY3"/>
<evidence type="ECO:0000256" key="1">
    <source>
        <dbReference type="ARBA" id="ARBA00022630"/>
    </source>
</evidence>
<evidence type="ECO:0000313" key="5">
    <source>
        <dbReference type="Proteomes" id="UP000749646"/>
    </source>
</evidence>
<evidence type="ECO:0000256" key="2">
    <source>
        <dbReference type="SAM" id="MobiDB-lite"/>
    </source>
</evidence>
<dbReference type="InterPro" id="IPR029039">
    <property type="entry name" value="Flavoprotein-like_sf"/>
</dbReference>
<dbReference type="EMBL" id="JAAAHW010002498">
    <property type="protein sequence ID" value="KAF9991835.1"/>
    <property type="molecule type" value="Genomic_DNA"/>
</dbReference>
<sequence>MSRLTDATAVVVSNQSHEQADASFSNGHVQHQGQQLLQQQEPPPPVDSHQLDHIAIHNPRRILFLYGSQTGCAQDVAENAAREARRMHFSAAVSAMDDYDRSLLIRENFVVFIASTTGQGEEPDNMKKFWKFLLRKSHPSDVLDHMEYTVFGLGDSSYLK</sequence>
<dbReference type="PROSITE" id="PS50902">
    <property type="entry name" value="FLAVODOXIN_LIKE"/>
    <property type="match status" value="1"/>
</dbReference>
<dbReference type="OrthoDB" id="1856718at2759"/>
<gene>
    <name evidence="4" type="ORF">BGZ65_013043</name>
</gene>
<dbReference type="PRINTS" id="PR00369">
    <property type="entry name" value="FLAVODOXIN"/>
</dbReference>
<keyword evidence="5" id="KW-1185">Reference proteome</keyword>
<dbReference type="Proteomes" id="UP000749646">
    <property type="component" value="Unassembled WGS sequence"/>
</dbReference>
<feature type="domain" description="Flavodoxin-like" evidence="3">
    <location>
        <begin position="62"/>
        <end position="160"/>
    </location>
</feature>
<dbReference type="Gene3D" id="3.40.50.360">
    <property type="match status" value="1"/>
</dbReference>
<evidence type="ECO:0000313" key="4">
    <source>
        <dbReference type="EMBL" id="KAF9991835.1"/>
    </source>
</evidence>
<protein>
    <recommendedName>
        <fullName evidence="3">Flavodoxin-like domain-containing protein</fullName>
    </recommendedName>
</protein>
<keyword evidence="1" id="KW-0285">Flavoprotein</keyword>
<dbReference type="InterPro" id="IPR008254">
    <property type="entry name" value="Flavodoxin/NO_synth"/>
</dbReference>
<reference evidence="4" key="1">
    <citation type="journal article" date="2020" name="Fungal Divers.">
        <title>Resolving the Mortierellaceae phylogeny through synthesis of multi-gene phylogenetics and phylogenomics.</title>
        <authorList>
            <person name="Vandepol N."/>
            <person name="Liber J."/>
            <person name="Desiro A."/>
            <person name="Na H."/>
            <person name="Kennedy M."/>
            <person name="Barry K."/>
            <person name="Grigoriev I.V."/>
            <person name="Miller A.N."/>
            <person name="O'Donnell K."/>
            <person name="Stajich J.E."/>
            <person name="Bonito G."/>
        </authorList>
    </citation>
    <scope>NUCLEOTIDE SEQUENCE</scope>
    <source>
        <strain evidence="4">MES-2147</strain>
    </source>
</reference>
<dbReference type="GO" id="GO:0005829">
    <property type="term" value="C:cytosol"/>
    <property type="evidence" value="ECO:0007669"/>
    <property type="project" value="TreeGrafter"/>
</dbReference>
<proteinExistence type="predicted"/>
<dbReference type="InterPro" id="IPR001094">
    <property type="entry name" value="Flavdoxin-like"/>
</dbReference>
<accession>A0A9P6SQY3</accession>
<dbReference type="Pfam" id="PF00258">
    <property type="entry name" value="Flavodoxin_1"/>
    <property type="match status" value="1"/>
</dbReference>
<feature type="compositionally biased region" description="Polar residues" evidence="2">
    <location>
        <begin position="11"/>
        <end position="26"/>
    </location>
</feature>
<feature type="region of interest" description="Disordered" evidence="2">
    <location>
        <begin position="1"/>
        <end position="48"/>
    </location>
</feature>
<evidence type="ECO:0000259" key="3">
    <source>
        <dbReference type="PROSITE" id="PS50902"/>
    </source>
</evidence>
<dbReference type="GO" id="GO:0016491">
    <property type="term" value="F:oxidoreductase activity"/>
    <property type="evidence" value="ECO:0007669"/>
    <property type="project" value="TreeGrafter"/>
</dbReference>
<dbReference type="SUPFAM" id="SSF52218">
    <property type="entry name" value="Flavoproteins"/>
    <property type="match status" value="1"/>
</dbReference>
<organism evidence="4 5">
    <name type="scientific">Modicella reniformis</name>
    <dbReference type="NCBI Taxonomy" id="1440133"/>
    <lineage>
        <taxon>Eukaryota</taxon>
        <taxon>Fungi</taxon>
        <taxon>Fungi incertae sedis</taxon>
        <taxon>Mucoromycota</taxon>
        <taxon>Mortierellomycotina</taxon>
        <taxon>Mortierellomycetes</taxon>
        <taxon>Mortierellales</taxon>
        <taxon>Mortierellaceae</taxon>
        <taxon>Modicella</taxon>
    </lineage>
</organism>
<dbReference type="PANTHER" id="PTHR19384">
    <property type="entry name" value="NITRIC OXIDE SYNTHASE-RELATED"/>
    <property type="match status" value="1"/>
</dbReference>
<dbReference type="GO" id="GO:0010181">
    <property type="term" value="F:FMN binding"/>
    <property type="evidence" value="ECO:0007669"/>
    <property type="project" value="InterPro"/>
</dbReference>
<name>A0A9P6SQY3_9FUNG</name>
<dbReference type="GO" id="GO:0050660">
    <property type="term" value="F:flavin adenine dinucleotide binding"/>
    <property type="evidence" value="ECO:0007669"/>
    <property type="project" value="TreeGrafter"/>
</dbReference>
<dbReference type="PANTHER" id="PTHR19384:SF10">
    <property type="entry name" value="NADPH-DEPENDENT DIFLAVIN OXIDOREDUCTASE 1"/>
    <property type="match status" value="1"/>
</dbReference>
<feature type="compositionally biased region" description="Low complexity" evidence="2">
    <location>
        <begin position="27"/>
        <end position="40"/>
    </location>
</feature>
<comment type="caution">
    <text evidence="4">The sequence shown here is derived from an EMBL/GenBank/DDBJ whole genome shotgun (WGS) entry which is preliminary data.</text>
</comment>